<reference evidence="7 8" key="1">
    <citation type="submission" date="2023-08" db="EMBL/GenBank/DDBJ databases">
        <title>Rhodoferax potami sp. nov. and Rhodoferax mekongensis sp. nov., isolated from the Mekong River in Thailand.</title>
        <authorList>
            <person name="Kitikhun S."/>
            <person name="Charoenyingcharoen P."/>
            <person name="Siriarchawattana P."/>
            <person name="Likhitrattanapisal S."/>
            <person name="Nilsakha T."/>
            <person name="Chanpet A."/>
            <person name="Rattanawaree P."/>
            <person name="Ingsriswang S."/>
        </authorList>
    </citation>
    <scope>NUCLEOTIDE SEQUENCE [LARGE SCALE GENOMIC DNA]</scope>
    <source>
        <strain evidence="7 8">TBRC 17660</strain>
    </source>
</reference>
<dbReference type="SUPFAM" id="SSF54373">
    <property type="entry name" value="FAD-linked reductases, C-terminal domain"/>
    <property type="match status" value="1"/>
</dbReference>
<dbReference type="PRINTS" id="PR00420">
    <property type="entry name" value="RNGMNOXGNASE"/>
</dbReference>
<dbReference type="InterPro" id="IPR050493">
    <property type="entry name" value="FAD-dep_Monooxygenase_BioMet"/>
</dbReference>
<dbReference type="PROSITE" id="PS51257">
    <property type="entry name" value="PROKAR_LIPOPROTEIN"/>
    <property type="match status" value="1"/>
</dbReference>
<keyword evidence="8" id="KW-1185">Reference proteome</keyword>
<feature type="domain" description="FAD-binding" evidence="6">
    <location>
        <begin position="5"/>
        <end position="357"/>
    </location>
</feature>
<keyword evidence="4" id="KW-0560">Oxidoreductase</keyword>
<evidence type="ECO:0000256" key="2">
    <source>
        <dbReference type="ARBA" id="ARBA00022630"/>
    </source>
</evidence>
<comment type="caution">
    <text evidence="7">The sequence shown here is derived from an EMBL/GenBank/DDBJ whole genome shotgun (WGS) entry which is preliminary data.</text>
</comment>
<dbReference type="SUPFAM" id="SSF51905">
    <property type="entry name" value="FAD/NAD(P)-binding domain"/>
    <property type="match status" value="1"/>
</dbReference>
<sequence>MKHNMVIVGGGIGGLAAALACSRQGVFSGQGQGGLRLLEQAPAFGEVGAGVQLGPNVTRVLHGWGLQQELSQVAVFPERLEVRSAMSARLLGTLPLGTQALARYGAPYATIARQDLHALLREAVVRTGAVDIALNTRVASLARHEEQVRLITQEGQELEADCVVGADGVWSALRRQLMGDGAPRVTGHLAFRAMVLQSSLPPAIRSQVVTAWMGPQFHAVQYPVRGGEWLNVVVIVHGALAGDPTAWDHTANAGELRVRLANAGGPLLDLVHAIDDWRLWALSDRPPMRSAREMALGRCALLGDAAHPMRPYLAQGAGMAIEDAQQLAASLQALQGDTPAALAHYAAARWQRNARVQARAIRNGQVFHLTGPMRLARDAAMGLLGEKLLDLPWLYGYALASRP</sequence>
<dbReference type="Gene3D" id="3.50.50.60">
    <property type="entry name" value="FAD/NAD(P)-binding domain"/>
    <property type="match status" value="1"/>
</dbReference>
<proteinExistence type="predicted"/>
<dbReference type="PANTHER" id="PTHR13789:SF318">
    <property type="entry name" value="GERANYLGERANYL DIPHOSPHATE REDUCTASE"/>
    <property type="match status" value="1"/>
</dbReference>
<evidence type="ECO:0000259" key="6">
    <source>
        <dbReference type="Pfam" id="PF01494"/>
    </source>
</evidence>
<comment type="cofactor">
    <cofactor evidence="1">
        <name>FAD</name>
        <dbReference type="ChEBI" id="CHEBI:57692"/>
    </cofactor>
</comment>
<evidence type="ECO:0000313" key="7">
    <source>
        <dbReference type="EMBL" id="MDT7517692.1"/>
    </source>
</evidence>
<protein>
    <submittedName>
        <fullName evidence="7">FAD-dependent monooxygenase</fullName>
    </submittedName>
</protein>
<dbReference type="Pfam" id="PF01494">
    <property type="entry name" value="FAD_binding_3"/>
    <property type="match status" value="1"/>
</dbReference>
<dbReference type="RefSeq" id="WP_313873503.1">
    <property type="nucleotide sequence ID" value="NZ_JAVBIK010000001.1"/>
</dbReference>
<organism evidence="7 8">
    <name type="scientific">Rhodoferax potami</name>
    <dbReference type="NCBI Taxonomy" id="3068338"/>
    <lineage>
        <taxon>Bacteria</taxon>
        <taxon>Pseudomonadati</taxon>
        <taxon>Pseudomonadota</taxon>
        <taxon>Betaproteobacteria</taxon>
        <taxon>Burkholderiales</taxon>
        <taxon>Comamonadaceae</taxon>
        <taxon>Rhodoferax</taxon>
    </lineage>
</organism>
<dbReference type="GO" id="GO:0004497">
    <property type="term" value="F:monooxygenase activity"/>
    <property type="evidence" value="ECO:0007669"/>
    <property type="project" value="UniProtKB-KW"/>
</dbReference>
<evidence type="ECO:0000256" key="1">
    <source>
        <dbReference type="ARBA" id="ARBA00001974"/>
    </source>
</evidence>
<evidence type="ECO:0000256" key="3">
    <source>
        <dbReference type="ARBA" id="ARBA00022827"/>
    </source>
</evidence>
<dbReference type="InterPro" id="IPR002938">
    <property type="entry name" value="FAD-bd"/>
</dbReference>
<evidence type="ECO:0000313" key="8">
    <source>
        <dbReference type="Proteomes" id="UP001321700"/>
    </source>
</evidence>
<dbReference type="EMBL" id="JAVBIK010000001">
    <property type="protein sequence ID" value="MDT7517692.1"/>
    <property type="molecule type" value="Genomic_DNA"/>
</dbReference>
<accession>A0ABU3KIY4</accession>
<evidence type="ECO:0000256" key="5">
    <source>
        <dbReference type="ARBA" id="ARBA00023033"/>
    </source>
</evidence>
<gene>
    <name evidence="7" type="ORF">RAE19_02875</name>
</gene>
<keyword evidence="5 7" id="KW-0503">Monooxygenase</keyword>
<dbReference type="PANTHER" id="PTHR13789">
    <property type="entry name" value="MONOOXYGENASE"/>
    <property type="match status" value="1"/>
</dbReference>
<name>A0ABU3KIY4_9BURK</name>
<keyword evidence="3" id="KW-0274">FAD</keyword>
<evidence type="ECO:0000256" key="4">
    <source>
        <dbReference type="ARBA" id="ARBA00023002"/>
    </source>
</evidence>
<keyword evidence="2" id="KW-0285">Flavoprotein</keyword>
<dbReference type="InterPro" id="IPR036188">
    <property type="entry name" value="FAD/NAD-bd_sf"/>
</dbReference>
<dbReference type="Proteomes" id="UP001321700">
    <property type="component" value="Unassembled WGS sequence"/>
</dbReference>